<keyword evidence="2 5" id="KW-0812">Transmembrane</keyword>
<feature type="transmembrane region" description="Helical" evidence="5">
    <location>
        <begin position="104"/>
        <end position="125"/>
    </location>
</feature>
<feature type="transmembrane region" description="Helical" evidence="5">
    <location>
        <begin position="346"/>
        <end position="364"/>
    </location>
</feature>
<dbReference type="KEGG" id="dak:DaAHT2_0379"/>
<feature type="transmembrane region" description="Helical" evidence="5">
    <location>
        <begin position="231"/>
        <end position="251"/>
    </location>
</feature>
<evidence type="ECO:0000256" key="1">
    <source>
        <dbReference type="ARBA" id="ARBA00004141"/>
    </source>
</evidence>
<keyword evidence="4 5" id="KW-0472">Membrane</keyword>
<feature type="transmembrane region" description="Helical" evidence="5">
    <location>
        <begin position="376"/>
        <end position="397"/>
    </location>
</feature>
<dbReference type="OrthoDB" id="5240734at2"/>
<evidence type="ECO:0000313" key="6">
    <source>
        <dbReference type="EMBL" id="ADH85085.1"/>
    </source>
</evidence>
<evidence type="ECO:0000256" key="2">
    <source>
        <dbReference type="ARBA" id="ARBA00022692"/>
    </source>
</evidence>
<sequence length="444" mass="49454">MNKFWTRFLPTFIKRQVEGRAYLQNVVGNTGWQFGDHLVRMTVGLVVGIWLARYLGPEQFGLFSYALALVGLFAALGSLGLDDIMVREIVRRPEARNEILGTSLLLRLFGGAVSLLAALGTVMVLRPDDDLSHWLVGIIAAGALFQAFHVIEFWFHSQVQAKYAVLARNSAFLFCSLLKIGLIVAGAQLIYFAWVALLEVMLGAAGLIIAYTLKSGSLRQWQARLKKAKKLLYDSWPLMLAGLVVMVYLRIDQVMLGEMAGHQEVGIYSVAVRMAEVWLFIPTALYWSVFPAIVEARATSEELFYERLQKFYNLTALTMYAVAVPVALLAHWLVPLLFGADYASGGLLLAVLIWANVFAGLEMARSSFLTVMNWTRIYLVTVTLGCLLNVGLNYWLIPIYGGMGAVIASLAAYWFAAHGSCFLFKPLHRTGGMLTRALFYPKIW</sequence>
<keyword evidence="3 5" id="KW-1133">Transmembrane helix</keyword>
<accession>D6YZS8</accession>
<evidence type="ECO:0000256" key="3">
    <source>
        <dbReference type="ARBA" id="ARBA00022989"/>
    </source>
</evidence>
<feature type="transmembrane region" description="Helical" evidence="5">
    <location>
        <begin position="131"/>
        <end position="151"/>
    </location>
</feature>
<dbReference type="EMBL" id="CP001940">
    <property type="protein sequence ID" value="ADH85085.1"/>
    <property type="molecule type" value="Genomic_DNA"/>
</dbReference>
<dbReference type="STRING" id="589865.DaAHT2_0379"/>
<name>D6YZS8_DESAT</name>
<reference evidence="7" key="1">
    <citation type="submission" date="2010-02" db="EMBL/GenBank/DDBJ databases">
        <title>Complete sequence of Desulfurivibrio alkaliphilus AHT2.</title>
        <authorList>
            <consortium name="US DOE Joint Genome Institute"/>
            <person name="Pitluck S."/>
            <person name="Chertkov O."/>
            <person name="Detter J.C."/>
            <person name="Han C."/>
            <person name="Tapia R."/>
            <person name="Larimer F."/>
            <person name="Land M."/>
            <person name="Hauser L."/>
            <person name="Kyrpides N."/>
            <person name="Mikhailova N."/>
            <person name="Sorokin D.Y."/>
            <person name="Muyzer G."/>
            <person name="Woyke T."/>
        </authorList>
    </citation>
    <scope>NUCLEOTIDE SEQUENCE [LARGE SCALE GENOMIC DNA]</scope>
    <source>
        <strain evidence="7">DSM 19089 / UNIQEM U267 / AHT2</strain>
    </source>
</reference>
<feature type="transmembrane region" description="Helical" evidence="5">
    <location>
        <begin position="62"/>
        <end position="84"/>
    </location>
</feature>
<feature type="transmembrane region" description="Helical" evidence="5">
    <location>
        <begin position="311"/>
        <end position="334"/>
    </location>
</feature>
<dbReference type="HOGENOM" id="CLU_022017_6_3_7"/>
<dbReference type="InterPro" id="IPR052556">
    <property type="entry name" value="PolySynth_Transporter"/>
</dbReference>
<dbReference type="AlphaFoldDB" id="D6YZS8"/>
<dbReference type="FunCoup" id="D6YZS8">
    <property type="interactions" value="8"/>
</dbReference>
<feature type="transmembrane region" description="Helical" evidence="5">
    <location>
        <begin position="191"/>
        <end position="211"/>
    </location>
</feature>
<dbReference type="Proteomes" id="UP000001508">
    <property type="component" value="Chromosome"/>
</dbReference>
<dbReference type="RefSeq" id="WP_013162616.1">
    <property type="nucleotide sequence ID" value="NC_014216.1"/>
</dbReference>
<feature type="transmembrane region" description="Helical" evidence="5">
    <location>
        <begin position="163"/>
        <end position="185"/>
    </location>
</feature>
<protein>
    <submittedName>
        <fullName evidence="6">Polysaccharide biosynthesis protein</fullName>
    </submittedName>
</protein>
<dbReference type="InParanoid" id="D6YZS8"/>
<keyword evidence="7" id="KW-1185">Reference proteome</keyword>
<dbReference type="eggNOG" id="COG2244">
    <property type="taxonomic scope" value="Bacteria"/>
</dbReference>
<dbReference type="PANTHER" id="PTHR43424:SF1">
    <property type="entry name" value="LOCUS PUTATIVE PROTEIN 1-RELATED"/>
    <property type="match status" value="1"/>
</dbReference>
<feature type="transmembrane region" description="Helical" evidence="5">
    <location>
        <begin position="403"/>
        <end position="424"/>
    </location>
</feature>
<dbReference type="InterPro" id="IPR002797">
    <property type="entry name" value="Polysacc_synth"/>
</dbReference>
<dbReference type="GO" id="GO:0016020">
    <property type="term" value="C:membrane"/>
    <property type="evidence" value="ECO:0007669"/>
    <property type="project" value="UniProtKB-SubCell"/>
</dbReference>
<gene>
    <name evidence="6" type="ordered locus">DaAHT2_0379</name>
</gene>
<comment type="subcellular location">
    <subcellularLocation>
        <location evidence="1">Membrane</location>
        <topology evidence="1">Multi-pass membrane protein</topology>
    </subcellularLocation>
</comment>
<organism evidence="6 7">
    <name type="scientific">Desulfurivibrio alkaliphilus (strain DSM 19089 / UNIQEM U267 / AHT2)</name>
    <dbReference type="NCBI Taxonomy" id="589865"/>
    <lineage>
        <taxon>Bacteria</taxon>
        <taxon>Pseudomonadati</taxon>
        <taxon>Thermodesulfobacteriota</taxon>
        <taxon>Desulfobulbia</taxon>
        <taxon>Desulfobulbales</taxon>
        <taxon>Desulfobulbaceae</taxon>
        <taxon>Desulfurivibrio</taxon>
    </lineage>
</organism>
<evidence type="ECO:0000256" key="4">
    <source>
        <dbReference type="ARBA" id="ARBA00023136"/>
    </source>
</evidence>
<dbReference type="Pfam" id="PF01943">
    <property type="entry name" value="Polysacc_synt"/>
    <property type="match status" value="1"/>
</dbReference>
<proteinExistence type="predicted"/>
<dbReference type="CDD" id="cd13128">
    <property type="entry name" value="MATE_Wzx_like"/>
    <property type="match status" value="1"/>
</dbReference>
<evidence type="ECO:0000313" key="7">
    <source>
        <dbReference type="Proteomes" id="UP000001508"/>
    </source>
</evidence>
<dbReference type="PANTHER" id="PTHR43424">
    <property type="entry name" value="LOCUS PUTATIVE PROTEIN 1-RELATED"/>
    <property type="match status" value="1"/>
</dbReference>
<feature type="transmembrane region" description="Helical" evidence="5">
    <location>
        <begin position="271"/>
        <end position="290"/>
    </location>
</feature>
<evidence type="ECO:0000256" key="5">
    <source>
        <dbReference type="SAM" id="Phobius"/>
    </source>
</evidence>